<organism evidence="3 4">
    <name type="scientific">Marinihelvus fidelis</name>
    <dbReference type="NCBI Taxonomy" id="2613842"/>
    <lineage>
        <taxon>Bacteria</taxon>
        <taxon>Pseudomonadati</taxon>
        <taxon>Pseudomonadota</taxon>
        <taxon>Gammaproteobacteria</taxon>
        <taxon>Chromatiales</taxon>
        <taxon>Wenzhouxiangellaceae</taxon>
        <taxon>Marinihelvus</taxon>
    </lineage>
</organism>
<evidence type="ECO:0000313" key="3">
    <source>
        <dbReference type="EMBL" id="KAA9134141.1"/>
    </source>
</evidence>
<gene>
    <name evidence="3" type="ORF">F3N42_00935</name>
</gene>
<reference evidence="3 4" key="1">
    <citation type="submission" date="2019-09" db="EMBL/GenBank/DDBJ databases">
        <title>Wenzhouxiangella sp. Genome sequencing and assembly.</title>
        <authorList>
            <person name="Zhang R."/>
        </authorList>
    </citation>
    <scope>NUCLEOTIDE SEQUENCE [LARGE SCALE GENOMIC DNA]</scope>
    <source>
        <strain evidence="3 4">W260</strain>
    </source>
</reference>
<keyword evidence="2" id="KW-0472">Membrane</keyword>
<dbReference type="PANTHER" id="PTHR36842:SF1">
    <property type="entry name" value="PROTEIN TOLB"/>
    <property type="match status" value="1"/>
</dbReference>
<dbReference type="InterPro" id="IPR011042">
    <property type="entry name" value="6-blade_b-propeller_TolB-like"/>
</dbReference>
<dbReference type="PANTHER" id="PTHR36842">
    <property type="entry name" value="PROTEIN TOLB HOMOLOG"/>
    <property type="match status" value="1"/>
</dbReference>
<dbReference type="Gene3D" id="2.120.10.30">
    <property type="entry name" value="TolB, C-terminal domain"/>
    <property type="match status" value="4"/>
</dbReference>
<comment type="caution">
    <text evidence="3">The sequence shown here is derived from an EMBL/GenBank/DDBJ whole genome shotgun (WGS) entry which is preliminary data.</text>
</comment>
<comment type="similarity">
    <text evidence="1">Belongs to the TolB family.</text>
</comment>
<keyword evidence="4" id="KW-1185">Reference proteome</keyword>
<dbReference type="InterPro" id="IPR009061">
    <property type="entry name" value="DNA-bd_dom_put_sf"/>
</dbReference>
<dbReference type="AlphaFoldDB" id="A0A5N0THR9"/>
<dbReference type="SUPFAM" id="SSF46955">
    <property type="entry name" value="Putative DNA-binding domain"/>
    <property type="match status" value="1"/>
</dbReference>
<proteinExistence type="inferred from homology"/>
<keyword evidence="2" id="KW-1133">Transmembrane helix</keyword>
<keyword evidence="2" id="KW-0812">Transmembrane</keyword>
<name>A0A5N0THR9_9GAMM</name>
<dbReference type="SUPFAM" id="SSF82171">
    <property type="entry name" value="DPP6 N-terminal domain-like"/>
    <property type="match status" value="1"/>
</dbReference>
<evidence type="ECO:0000256" key="1">
    <source>
        <dbReference type="ARBA" id="ARBA00009820"/>
    </source>
</evidence>
<dbReference type="Pfam" id="PF07676">
    <property type="entry name" value="PD40"/>
    <property type="match status" value="6"/>
</dbReference>
<dbReference type="SUPFAM" id="SSF69304">
    <property type="entry name" value="Tricorn protease N-terminal domain"/>
    <property type="match status" value="1"/>
</dbReference>
<evidence type="ECO:0000313" key="4">
    <source>
        <dbReference type="Proteomes" id="UP000325372"/>
    </source>
</evidence>
<dbReference type="EMBL" id="VYXP01000001">
    <property type="protein sequence ID" value="KAA9134141.1"/>
    <property type="molecule type" value="Genomic_DNA"/>
</dbReference>
<dbReference type="Proteomes" id="UP000325372">
    <property type="component" value="Unassembled WGS sequence"/>
</dbReference>
<feature type="transmembrane region" description="Helical" evidence="2">
    <location>
        <begin position="111"/>
        <end position="131"/>
    </location>
</feature>
<protein>
    <submittedName>
        <fullName evidence="3">Uncharacterized protein</fullName>
    </submittedName>
</protein>
<evidence type="ECO:0000256" key="2">
    <source>
        <dbReference type="SAM" id="Phobius"/>
    </source>
</evidence>
<sequence>MRGVKPPGTESAASVKKKFERKRLGSWKEIANYLGKTVRTVQRWEEKEGLPVRRLVHESGATVFAFEHEIDRWLNRRSLTVHEQPVSGAQLAPASTAQTPVENSARSHKPALAWVLVSLFVVAVVLAVVLARPGQGPSNATPKGVQTAVVPELLTTSDGVERFPALSPDGRHVAYIWDGGQDQVDLYVRLVGADGVLRLTDTASIEESPAWSPDGDWLVFLRRQGLDRRQLVMVSALGGAERPLGEFGVPRNLDAARTIQASVDWSPDSRTLVVTEGTDQPYRQWLTLVDIESGDRTILTDPPPATIDLAPAFSPDGKQLAFTRSPGPLRGQVQVIDLGAGQPGKALPRALPGATAWNTEPAWTPDGRSVVFASGRWPRMSLWQVSASGEGEPMPLVAGSEGGDQPSIRAVDGGATWRLVYAQLGFENDVWAVDLANGEERRLFGSTQRERFPYVWPDGRIAFISDRSGHREIWVVDAEGQNPQQWTDHRSSYIWHPDLSAAHGTLAYEVQVDGRLQAYLRDAPLGPPRPVFDEPGRDYDLAWSNDGHTLYVASMDRADGQPATWAVRPGEHEPRVVTTAVHELLGEGPDGRWLYMAEGSAEDKRLLRVPTAGGEPETVALGEGTHHSFTLGPDGAYFLAVTAGHHEIRRWDWYTGEVETLQVLARPPEHGMAITRDGRHALLARIMLLRADLMQATLDAPTGAGGH</sequence>
<accession>A0A5N0THR9</accession>
<dbReference type="InterPro" id="IPR011659">
    <property type="entry name" value="WD40"/>
</dbReference>